<feature type="region of interest" description="Disordered" evidence="3">
    <location>
        <begin position="203"/>
        <end position="242"/>
    </location>
</feature>
<proteinExistence type="predicted"/>
<gene>
    <name evidence="4" type="ORF">FHX42_003359</name>
</gene>
<dbReference type="InterPro" id="IPR036412">
    <property type="entry name" value="HAD-like_sf"/>
</dbReference>
<dbReference type="InterPro" id="IPR051400">
    <property type="entry name" value="HAD-like_hydrolase"/>
</dbReference>
<sequence length="242" mass="26612">MSDPASRTAGVDGERVDLVLLDVGGPIYDDAAYRQALFRAVRELAGQRGDLVDETEFRRVYDEQRQRQGGSLRTAVAERFLGPGSRGRLSELAENYWVYPPSALYADVLPALREMARDYEIAVVANQRAIVDEALRRDGVADHIDIWALSEVVGAEKPDPAIFRHALSEAGVDPARAVHVGNRLDTDVRGAQRVGLRTVWVLRGESPPEPTPEQLAEPDSVVGSLSELPGALRRLREAPRGR</sequence>
<keyword evidence="1 4" id="KW-0378">Hydrolase</keyword>
<keyword evidence="5" id="KW-1185">Reference proteome</keyword>
<dbReference type="PANTHER" id="PTHR46470">
    <property type="entry name" value="N-ACYLNEURAMINATE-9-PHOSPHATASE"/>
    <property type="match status" value="1"/>
</dbReference>
<comment type="caution">
    <text evidence="4">The sequence shown here is derived from an EMBL/GenBank/DDBJ whole genome shotgun (WGS) entry which is preliminary data.</text>
</comment>
<organism evidence="4 5">
    <name type="scientific">Halosaccharopolyspora lacisalsi</name>
    <dbReference type="NCBI Taxonomy" id="1000566"/>
    <lineage>
        <taxon>Bacteria</taxon>
        <taxon>Bacillati</taxon>
        <taxon>Actinomycetota</taxon>
        <taxon>Actinomycetes</taxon>
        <taxon>Pseudonocardiales</taxon>
        <taxon>Pseudonocardiaceae</taxon>
        <taxon>Halosaccharopolyspora</taxon>
    </lineage>
</organism>
<accession>A0A839DY79</accession>
<dbReference type="AlphaFoldDB" id="A0A839DY79"/>
<dbReference type="SFLD" id="SFLDG01129">
    <property type="entry name" value="C1.5:_HAD__Beta-PGM__Phosphata"/>
    <property type="match status" value="1"/>
</dbReference>
<dbReference type="EMBL" id="JACGWZ010000004">
    <property type="protein sequence ID" value="MBA8825993.1"/>
    <property type="molecule type" value="Genomic_DNA"/>
</dbReference>
<evidence type="ECO:0000256" key="2">
    <source>
        <dbReference type="ARBA" id="ARBA00022842"/>
    </source>
</evidence>
<dbReference type="GO" id="GO:0016787">
    <property type="term" value="F:hydrolase activity"/>
    <property type="evidence" value="ECO:0007669"/>
    <property type="project" value="UniProtKB-KW"/>
</dbReference>
<dbReference type="RefSeq" id="WP_182545225.1">
    <property type="nucleotide sequence ID" value="NZ_JACGWZ010000004.1"/>
</dbReference>
<dbReference type="SUPFAM" id="SSF56784">
    <property type="entry name" value="HAD-like"/>
    <property type="match status" value="1"/>
</dbReference>
<evidence type="ECO:0000256" key="3">
    <source>
        <dbReference type="SAM" id="MobiDB-lite"/>
    </source>
</evidence>
<keyword evidence="2" id="KW-0460">Magnesium</keyword>
<evidence type="ECO:0000313" key="5">
    <source>
        <dbReference type="Proteomes" id="UP000569329"/>
    </source>
</evidence>
<dbReference type="Gene3D" id="1.20.120.1600">
    <property type="match status" value="1"/>
</dbReference>
<protein>
    <submittedName>
        <fullName evidence="4">Putative hydrolase of the HAD superfamily</fullName>
    </submittedName>
</protein>
<dbReference type="InterPro" id="IPR023214">
    <property type="entry name" value="HAD_sf"/>
</dbReference>
<name>A0A839DY79_9PSEU</name>
<dbReference type="Gene3D" id="3.40.50.1000">
    <property type="entry name" value="HAD superfamily/HAD-like"/>
    <property type="match status" value="1"/>
</dbReference>
<dbReference type="SFLD" id="SFLDS00003">
    <property type="entry name" value="Haloacid_Dehalogenase"/>
    <property type="match status" value="1"/>
</dbReference>
<reference evidence="4 5" key="1">
    <citation type="submission" date="2020-07" db="EMBL/GenBank/DDBJ databases">
        <title>Sequencing the genomes of 1000 actinobacteria strains.</title>
        <authorList>
            <person name="Klenk H.-P."/>
        </authorList>
    </citation>
    <scope>NUCLEOTIDE SEQUENCE [LARGE SCALE GENOMIC DNA]</scope>
    <source>
        <strain evidence="4 5">DSM 45975</strain>
    </source>
</reference>
<dbReference type="Proteomes" id="UP000569329">
    <property type="component" value="Unassembled WGS sequence"/>
</dbReference>
<evidence type="ECO:0000313" key="4">
    <source>
        <dbReference type="EMBL" id="MBA8825993.1"/>
    </source>
</evidence>
<evidence type="ECO:0000256" key="1">
    <source>
        <dbReference type="ARBA" id="ARBA00022801"/>
    </source>
</evidence>
<dbReference type="Pfam" id="PF00702">
    <property type="entry name" value="Hydrolase"/>
    <property type="match status" value="1"/>
</dbReference>